<evidence type="ECO:0000313" key="2">
    <source>
        <dbReference type="EMBL" id="RHB31401.1"/>
    </source>
</evidence>
<dbReference type="InterPro" id="IPR031025">
    <property type="entry name" value="LruC_dom"/>
</dbReference>
<reference evidence="2 3" key="1">
    <citation type="submission" date="2018-08" db="EMBL/GenBank/DDBJ databases">
        <title>A genome reference for cultivated species of the human gut microbiota.</title>
        <authorList>
            <person name="Zou Y."/>
            <person name="Xue W."/>
            <person name="Luo G."/>
        </authorList>
    </citation>
    <scope>NUCLEOTIDE SEQUENCE [LARGE SCALE GENOMIC DNA]</scope>
    <source>
        <strain evidence="2 3">AM40-30BH</strain>
    </source>
</reference>
<evidence type="ECO:0000259" key="1">
    <source>
        <dbReference type="Pfam" id="PF16130"/>
    </source>
</evidence>
<dbReference type="InterPro" id="IPR032295">
    <property type="entry name" value="DUF4842"/>
</dbReference>
<dbReference type="NCBIfam" id="TIGR04456">
    <property type="entry name" value="LruC_dom"/>
    <property type="match status" value="1"/>
</dbReference>
<dbReference type="AlphaFoldDB" id="A0A413VCS8"/>
<accession>A0A413VCS8</accession>
<protein>
    <submittedName>
        <fullName evidence="2">LruC domain-containing protein</fullName>
    </submittedName>
</protein>
<dbReference type="PROSITE" id="PS51257">
    <property type="entry name" value="PROKAR_LIPOPROTEIN"/>
    <property type="match status" value="1"/>
</dbReference>
<dbReference type="EMBL" id="QSGO01000022">
    <property type="protein sequence ID" value="RHB31401.1"/>
    <property type="molecule type" value="Genomic_DNA"/>
</dbReference>
<evidence type="ECO:0000313" key="3">
    <source>
        <dbReference type="Proteomes" id="UP000284379"/>
    </source>
</evidence>
<comment type="caution">
    <text evidence="2">The sequence shown here is derived from an EMBL/GenBank/DDBJ whole genome shotgun (WGS) entry which is preliminary data.</text>
</comment>
<dbReference type="Proteomes" id="UP000284379">
    <property type="component" value="Unassembled WGS sequence"/>
</dbReference>
<sequence length="803" mass="89296">MKINFRESLAATLIVSGVVFSSCVDSDKNFYDPNYRAQNPMGNISAPNGFDWLLFSSINLNVKVNDTFNGQYHYTVEVFDNNPVISPDATLLTKGFAKLGQDFTTELPVSNSIPMLYIRQIAPDGLASIRAYSTENGVVNCDFSTPVTTQTTRSMSTRAFTTMTTPDSEDKSIFPEVSPTNEIFDQNNFKANGSYKVTAKTTKINIWASGVSLYVTENITLSEETYLAANCKLFILPNVTVTMPQSKNNGQINCLISVGKGATLKIENDMQLDNNYKLYNQGTLTARNVTYTNSSFIYNGEKGIINISGKLTGTNGNSNMLNEGEVTATDIAVTGDSHIKNINKVTVAQLTSLNCKNGSWENEGEWTTTNMHIEGWNDYSLNKCKLIVNQLLDLHEAKIINDAGAFIKTSRLYMDNTLIEMGAKAMFTVEEQAEFRYHTKNRGFKGTGNEKALLKMKKAVATNPDNNDMIHYSGNLQIVCDDHPDSKRDQWGNIRWTMTGGAEWASESTNPVEIAKSECSEGSVTNPLPPTEPEFPTIIETANKYTLLFEDQWPLYGDYDMNDIVIQLKGLKYELDSKNKTNKVTFTVTLRAVGATKAIAAAVMLDKVPASSINSIAYKAHKPTTFNLQNSGVEAGQSQAVIPLFDDAHKLMGKNTREFINTQSGSDNNVSNSDLPEIEITVNLTNSIEESAFNINNMNFFIITDRAQQRKEIHMPGRQPSDLANTQLFGGNDDGSTGTKYYISKENLAWGIIIPQSFKWPLEYRNIKDVYKEFESWVTSGGTENPKWYTTFDNNGTFQNNKN</sequence>
<feature type="domain" description="DUF4842" evidence="1">
    <location>
        <begin position="580"/>
        <end position="789"/>
    </location>
</feature>
<gene>
    <name evidence="2" type="ORF">DW888_17850</name>
</gene>
<proteinExistence type="predicted"/>
<name>A0A413VCS8_9BACE</name>
<dbReference type="Pfam" id="PF16130">
    <property type="entry name" value="DUF4842"/>
    <property type="match status" value="1"/>
</dbReference>
<dbReference type="RefSeq" id="WP_122202137.1">
    <property type="nucleotide sequence ID" value="NZ_CABJFV010000022.1"/>
</dbReference>
<organism evidence="2 3">
    <name type="scientific">Bacteroides nordii</name>
    <dbReference type="NCBI Taxonomy" id="291645"/>
    <lineage>
        <taxon>Bacteria</taxon>
        <taxon>Pseudomonadati</taxon>
        <taxon>Bacteroidota</taxon>
        <taxon>Bacteroidia</taxon>
        <taxon>Bacteroidales</taxon>
        <taxon>Bacteroidaceae</taxon>
        <taxon>Bacteroides</taxon>
    </lineage>
</organism>